<dbReference type="InterPro" id="IPR000182">
    <property type="entry name" value="GNAT_dom"/>
</dbReference>
<gene>
    <name evidence="2" type="ORF">OL497_04935</name>
</gene>
<dbReference type="PANTHER" id="PTHR31143:SF2">
    <property type="entry name" value="FR47-LIKE DOMAIN-CONTAINING PROTEIN-RELATED"/>
    <property type="match status" value="1"/>
</dbReference>
<dbReference type="PANTHER" id="PTHR31143">
    <property type="match status" value="1"/>
</dbReference>
<evidence type="ECO:0000259" key="1">
    <source>
        <dbReference type="PROSITE" id="PS51186"/>
    </source>
</evidence>
<dbReference type="SUPFAM" id="SSF55729">
    <property type="entry name" value="Acyl-CoA N-acyltransferases (Nat)"/>
    <property type="match status" value="1"/>
</dbReference>
<reference evidence="2 3" key="1">
    <citation type="submission" date="2022-10" db="EMBL/GenBank/DDBJ databases">
        <title>Chitinophaga nivalis PC15 sp. nov., isolated from Pyeongchang county, South Korea.</title>
        <authorList>
            <person name="Trinh H.N."/>
        </authorList>
    </citation>
    <scope>NUCLEOTIDE SEQUENCE [LARGE SCALE GENOMIC DNA]</scope>
    <source>
        <strain evidence="2 3">PC14</strain>
    </source>
</reference>
<name>A0ABT3IGZ3_9BACT</name>
<feature type="domain" description="N-acetyltransferase" evidence="1">
    <location>
        <begin position="150"/>
        <end position="277"/>
    </location>
</feature>
<dbReference type="InterPro" id="IPR027365">
    <property type="entry name" value="GNAT_acetyltra_YdfB-like"/>
</dbReference>
<keyword evidence="3" id="KW-1185">Reference proteome</keyword>
<proteinExistence type="predicted"/>
<protein>
    <submittedName>
        <fullName evidence="2">GNAT family N-acetyltransferase</fullName>
    </submittedName>
</protein>
<comment type="caution">
    <text evidence="2">The sequence shown here is derived from an EMBL/GenBank/DDBJ whole genome shotgun (WGS) entry which is preliminary data.</text>
</comment>
<dbReference type="Gene3D" id="3.40.630.30">
    <property type="match status" value="1"/>
</dbReference>
<sequence length="277" mass="31291">MILLAPTQYYKLTAPIQQVTLNYLFARSIIEHQVAGRVYADQEENPTTFYVCHPYGLCLLFGDCNNPVFNEAFRNYALNTTKSRQTPEWMIAAPDAWHPVLAALFKDSLVKLEDNPHDAQDVIELNARVNFRFNKTKYLDSILQNRPENPLIKTIPTDEYSYNAMKGNVVPAYFWKDAADFVKNGAGCSVYYNNELAATAYAAGIFDGQLELGIETQAAFRGKGLAYLACAGLIDYCLENELEPVWACRLSNTGSYRLALKLGFEPVQTFPFYRLIS</sequence>
<organism evidence="2 3">
    <name type="scientific">Chitinophaga nivalis</name>
    <dbReference type="NCBI Taxonomy" id="2991709"/>
    <lineage>
        <taxon>Bacteria</taxon>
        <taxon>Pseudomonadati</taxon>
        <taxon>Bacteroidota</taxon>
        <taxon>Chitinophagia</taxon>
        <taxon>Chitinophagales</taxon>
        <taxon>Chitinophagaceae</taxon>
        <taxon>Chitinophaga</taxon>
    </lineage>
</organism>
<evidence type="ECO:0000313" key="3">
    <source>
        <dbReference type="Proteomes" id="UP001207742"/>
    </source>
</evidence>
<dbReference type="PROSITE" id="PS51186">
    <property type="entry name" value="GNAT"/>
    <property type="match status" value="1"/>
</dbReference>
<evidence type="ECO:0000313" key="2">
    <source>
        <dbReference type="EMBL" id="MCW3483225.1"/>
    </source>
</evidence>
<dbReference type="Proteomes" id="UP001207742">
    <property type="component" value="Unassembled WGS sequence"/>
</dbReference>
<dbReference type="EMBL" id="JAPDNS010000001">
    <property type="protein sequence ID" value="MCW3483225.1"/>
    <property type="molecule type" value="Genomic_DNA"/>
</dbReference>
<dbReference type="Pfam" id="PF12746">
    <property type="entry name" value="GNAT_acetyltran"/>
    <property type="match status" value="1"/>
</dbReference>
<dbReference type="RefSeq" id="WP_264728348.1">
    <property type="nucleotide sequence ID" value="NZ_JAPDNR010000001.1"/>
</dbReference>
<dbReference type="InterPro" id="IPR016181">
    <property type="entry name" value="Acyl_CoA_acyltransferase"/>
</dbReference>
<accession>A0ABT3IGZ3</accession>